<dbReference type="Pfam" id="PF22589">
    <property type="entry name" value="SPMIP1"/>
    <property type="match status" value="1"/>
</dbReference>
<dbReference type="Proteomes" id="UP000593571">
    <property type="component" value="Unassembled WGS sequence"/>
</dbReference>
<gene>
    <name evidence="2" type="ORF">HJG63_011013</name>
</gene>
<name>A0A7J8HT31_ROUAE</name>
<keyword evidence="3" id="KW-1185">Reference proteome</keyword>
<dbReference type="KEGG" id="ray:107503385"/>
<organism evidence="2 3">
    <name type="scientific">Rousettus aegyptiacus</name>
    <name type="common">Egyptian fruit bat</name>
    <name type="synonym">Pteropus aegyptiacus</name>
    <dbReference type="NCBI Taxonomy" id="9407"/>
    <lineage>
        <taxon>Eukaryota</taxon>
        <taxon>Metazoa</taxon>
        <taxon>Chordata</taxon>
        <taxon>Craniata</taxon>
        <taxon>Vertebrata</taxon>
        <taxon>Euteleostomi</taxon>
        <taxon>Mammalia</taxon>
        <taxon>Eutheria</taxon>
        <taxon>Laurasiatheria</taxon>
        <taxon>Chiroptera</taxon>
        <taxon>Yinpterochiroptera</taxon>
        <taxon>Pteropodoidea</taxon>
        <taxon>Pteropodidae</taxon>
        <taxon>Rousettinae</taxon>
        <taxon>Rousettus</taxon>
    </lineage>
</organism>
<reference evidence="2 3" key="1">
    <citation type="journal article" date="2020" name="Nature">
        <title>Six reference-quality genomes reveal evolution of bat adaptations.</title>
        <authorList>
            <person name="Jebb D."/>
            <person name="Huang Z."/>
            <person name="Pippel M."/>
            <person name="Hughes G.M."/>
            <person name="Lavrichenko K."/>
            <person name="Devanna P."/>
            <person name="Winkler S."/>
            <person name="Jermiin L.S."/>
            <person name="Skirmuntt E.C."/>
            <person name="Katzourakis A."/>
            <person name="Burkitt-Gray L."/>
            <person name="Ray D.A."/>
            <person name="Sullivan K.A.M."/>
            <person name="Roscito J.G."/>
            <person name="Kirilenko B.M."/>
            <person name="Davalos L.M."/>
            <person name="Corthals A.P."/>
            <person name="Power M.L."/>
            <person name="Jones G."/>
            <person name="Ransome R.D."/>
            <person name="Dechmann D.K.N."/>
            <person name="Locatelli A.G."/>
            <person name="Puechmaille S.J."/>
            <person name="Fedrigo O."/>
            <person name="Jarvis E.D."/>
            <person name="Hiller M."/>
            <person name="Vernes S.C."/>
            <person name="Myers E.W."/>
            <person name="Teeling E.C."/>
        </authorList>
    </citation>
    <scope>NUCLEOTIDE SEQUENCE [LARGE SCALE GENOMIC DNA]</scope>
    <source>
        <strain evidence="2">MRouAeg1</strain>
        <tissue evidence="2">Muscle</tissue>
    </source>
</reference>
<dbReference type="PANTHER" id="PTHR35826">
    <property type="entry name" value="PROTEIN ATP6V1FNB-LIKE"/>
    <property type="match status" value="1"/>
</dbReference>
<comment type="caution">
    <text evidence="2">The sequence shown here is derived from an EMBL/GenBank/DDBJ whole genome shotgun (WGS) entry which is preliminary data.</text>
</comment>
<dbReference type="OrthoDB" id="410807at2759"/>
<evidence type="ECO:0000313" key="2">
    <source>
        <dbReference type="EMBL" id="KAF6474882.1"/>
    </source>
</evidence>
<protein>
    <recommendedName>
        <fullName evidence="1">Sperm microtubule inner protein 1 C-terminal domain-containing protein</fullName>
    </recommendedName>
</protein>
<sequence>MRDLFTSQNQAFWQEYIQKEAAARVAWKLNYGHKYPKERPGPRKRLQQAPCRSALGVGPLPVTSFPDSKEVRVGPPETKGVCGQLSREVDVQGPPPKEDRVWEAKRATWGPAGQTKPEGLGMRQVPPSTLQLLFQGISHDGQGRALYLRERHRQKPEEKFQYPILSSWEYGWHVGDAMKDTRRSAYARSQPITKTFYIKSSIFHFPRRTDQLM</sequence>
<evidence type="ECO:0000259" key="1">
    <source>
        <dbReference type="Pfam" id="PF22589"/>
    </source>
</evidence>
<dbReference type="EMBL" id="JACASE010000004">
    <property type="protein sequence ID" value="KAF6474882.1"/>
    <property type="molecule type" value="Genomic_DNA"/>
</dbReference>
<dbReference type="InterPro" id="IPR054323">
    <property type="entry name" value="SPMIP1_C"/>
</dbReference>
<dbReference type="AlphaFoldDB" id="A0A7J8HT31"/>
<evidence type="ECO:0000313" key="3">
    <source>
        <dbReference type="Proteomes" id="UP000593571"/>
    </source>
</evidence>
<feature type="domain" description="Sperm microtubule inner protein 1 C-terminal" evidence="1">
    <location>
        <begin position="99"/>
        <end position="206"/>
    </location>
</feature>
<dbReference type="PANTHER" id="PTHR35826:SF5">
    <property type="entry name" value="GENE 45521-RELATED"/>
    <property type="match status" value="1"/>
</dbReference>
<proteinExistence type="predicted"/>
<accession>A0A7J8HT31</accession>